<dbReference type="EMBL" id="GELH01000518">
    <property type="protein sequence ID" value="JAS03754.1"/>
    <property type="molecule type" value="Transcribed_RNA"/>
</dbReference>
<dbReference type="EMBL" id="GELH01000517">
    <property type="protein sequence ID" value="JAS03755.1"/>
    <property type="molecule type" value="Transcribed_RNA"/>
</dbReference>
<name>A0A194AMF9_PINFU</name>
<dbReference type="AlphaFoldDB" id="A0A194AMF9"/>
<protein>
    <submittedName>
        <fullName evidence="1">Putative chitin synthase</fullName>
    </submittedName>
</protein>
<sequence length="83" mass="10245">MDIPLLQQIFEDRLENIHRKWKRGTLAFRPNHLFTRTDSHRVSEKEQEMRQKMFKRSFRRIHSREDKSLEQNGQSIIIDMHKL</sequence>
<reference evidence="1" key="1">
    <citation type="submission" date="2016-03" db="EMBL/GenBank/DDBJ databases">
        <authorList>
            <person name="Ploux O."/>
        </authorList>
    </citation>
    <scope>NUCLEOTIDE SEQUENCE</scope>
    <source>
        <tissue evidence="1">Mantle</tissue>
    </source>
</reference>
<proteinExistence type="predicted"/>
<accession>A0A194AMF9</accession>
<evidence type="ECO:0000313" key="1">
    <source>
        <dbReference type="EMBL" id="JAS03755.1"/>
    </source>
</evidence>
<organism evidence="1">
    <name type="scientific">Pinctada fucata</name>
    <name type="common">Akoya pearl oyster</name>
    <name type="synonym">Pinctada imbricata fucata</name>
    <dbReference type="NCBI Taxonomy" id="50426"/>
    <lineage>
        <taxon>Eukaryota</taxon>
        <taxon>Metazoa</taxon>
        <taxon>Spiralia</taxon>
        <taxon>Lophotrochozoa</taxon>
        <taxon>Mollusca</taxon>
        <taxon>Bivalvia</taxon>
        <taxon>Autobranchia</taxon>
        <taxon>Pteriomorphia</taxon>
        <taxon>Pterioida</taxon>
        <taxon>Pterioidea</taxon>
        <taxon>Pteriidae</taxon>
        <taxon>Pinctada</taxon>
    </lineage>
</organism>